<dbReference type="EMBL" id="MCGO01000058">
    <property type="protein sequence ID" value="ORY36053.1"/>
    <property type="molecule type" value="Genomic_DNA"/>
</dbReference>
<sequence length="355" mass="39475">MSQYTPTYPRSSVDDMVSMLYQRMVFLDNIVAEFKVDLSAMKHELSLMKTRLISGPIAMTTKIFEPLNGEIESATYGDGEVATSSHEMNLDRHVEIPTTPFDTVQNIGSNGDCLISTTSVFSVSAQGNTVVNVTMTDNVSETNPQTQHLTSPASMHINQKRICTTFAILGDCDNESCGRHRLKECEKADLERISRCVNWNCGSPCSPNCQALNACFKCGNTEHPSIICGYSISSSGSDSSEREEGEMSDSTPTNQTKATTVLPSRPLCKHFNYQQLTAGKPCYEDICKWEHRCLSCGNRHPLQLCPTIPKYSNDYCSFFNCFGNCKRPKCPYKHTCLMCQTEGHGSFDCPRMKTT</sequence>
<comment type="caution">
    <text evidence="4">The sequence shown here is derived from an EMBL/GenBank/DDBJ whole genome shotgun (WGS) entry which is preliminary data.</text>
</comment>
<dbReference type="InterPro" id="IPR000571">
    <property type="entry name" value="Znf_CCCH"/>
</dbReference>
<feature type="zinc finger region" description="C3H1-type" evidence="1">
    <location>
        <begin position="310"/>
        <end position="337"/>
    </location>
</feature>
<evidence type="ECO:0000256" key="2">
    <source>
        <dbReference type="SAM" id="MobiDB-lite"/>
    </source>
</evidence>
<feature type="region of interest" description="Disordered" evidence="2">
    <location>
        <begin position="237"/>
        <end position="258"/>
    </location>
</feature>
<evidence type="ECO:0000313" key="5">
    <source>
        <dbReference type="Proteomes" id="UP000193642"/>
    </source>
</evidence>
<keyword evidence="1" id="KW-0863">Zinc-finger</keyword>
<accession>A0A1Y2BMT7</accession>
<evidence type="ECO:0000313" key="4">
    <source>
        <dbReference type="EMBL" id="ORY36053.1"/>
    </source>
</evidence>
<dbReference type="PROSITE" id="PS50103">
    <property type="entry name" value="ZF_C3H1"/>
    <property type="match status" value="1"/>
</dbReference>
<name>A0A1Y2BMT7_9FUNG</name>
<organism evidence="4 5">
    <name type="scientific">Rhizoclosmatium globosum</name>
    <dbReference type="NCBI Taxonomy" id="329046"/>
    <lineage>
        <taxon>Eukaryota</taxon>
        <taxon>Fungi</taxon>
        <taxon>Fungi incertae sedis</taxon>
        <taxon>Chytridiomycota</taxon>
        <taxon>Chytridiomycota incertae sedis</taxon>
        <taxon>Chytridiomycetes</taxon>
        <taxon>Chytridiales</taxon>
        <taxon>Chytriomycetaceae</taxon>
        <taxon>Rhizoclosmatium</taxon>
    </lineage>
</organism>
<keyword evidence="1" id="KW-0479">Metal-binding</keyword>
<proteinExistence type="predicted"/>
<gene>
    <name evidence="4" type="ORF">BCR33DRAFT_770479</name>
</gene>
<protein>
    <recommendedName>
        <fullName evidence="3">C3H1-type domain-containing protein</fullName>
    </recommendedName>
</protein>
<dbReference type="Proteomes" id="UP000193642">
    <property type="component" value="Unassembled WGS sequence"/>
</dbReference>
<keyword evidence="5" id="KW-1185">Reference proteome</keyword>
<feature type="domain" description="C3H1-type" evidence="3">
    <location>
        <begin position="310"/>
        <end position="337"/>
    </location>
</feature>
<reference evidence="4 5" key="1">
    <citation type="submission" date="2016-07" db="EMBL/GenBank/DDBJ databases">
        <title>Pervasive Adenine N6-methylation of Active Genes in Fungi.</title>
        <authorList>
            <consortium name="DOE Joint Genome Institute"/>
            <person name="Mondo S.J."/>
            <person name="Dannebaum R.O."/>
            <person name="Kuo R.C."/>
            <person name="Labutti K."/>
            <person name="Haridas S."/>
            <person name="Kuo A."/>
            <person name="Salamov A."/>
            <person name="Ahrendt S.R."/>
            <person name="Lipzen A."/>
            <person name="Sullivan W."/>
            <person name="Andreopoulos W.B."/>
            <person name="Clum A."/>
            <person name="Lindquist E."/>
            <person name="Daum C."/>
            <person name="Ramamoorthy G.K."/>
            <person name="Gryganskyi A."/>
            <person name="Culley D."/>
            <person name="Magnuson J.K."/>
            <person name="James T.Y."/>
            <person name="O'Malley M.A."/>
            <person name="Stajich J.E."/>
            <person name="Spatafora J.W."/>
            <person name="Visel A."/>
            <person name="Grigoriev I.V."/>
        </authorList>
    </citation>
    <scope>NUCLEOTIDE SEQUENCE [LARGE SCALE GENOMIC DNA]</scope>
    <source>
        <strain evidence="4 5">JEL800</strain>
    </source>
</reference>
<evidence type="ECO:0000256" key="1">
    <source>
        <dbReference type="PROSITE-ProRule" id="PRU00723"/>
    </source>
</evidence>
<keyword evidence="1" id="KW-0862">Zinc</keyword>
<evidence type="ECO:0000259" key="3">
    <source>
        <dbReference type="PROSITE" id="PS50103"/>
    </source>
</evidence>
<dbReference type="GO" id="GO:0008270">
    <property type="term" value="F:zinc ion binding"/>
    <property type="evidence" value="ECO:0007669"/>
    <property type="project" value="UniProtKB-KW"/>
</dbReference>
<dbReference type="AlphaFoldDB" id="A0A1Y2BMT7"/>